<dbReference type="EMBL" id="JASNQZ010000005">
    <property type="protein sequence ID" value="KAL0957674.1"/>
    <property type="molecule type" value="Genomic_DNA"/>
</dbReference>
<proteinExistence type="predicted"/>
<sequence length="79" mass="8306">MAMAGSTETASRRPSMSSHELTYGAPSFAANVLSCSESSASYESISDIFGSKQTAADADYLTGERLLSRPASAASLFFR</sequence>
<evidence type="ECO:0000313" key="2">
    <source>
        <dbReference type="Proteomes" id="UP001556367"/>
    </source>
</evidence>
<gene>
    <name evidence="1" type="ORF">HGRIS_001455</name>
</gene>
<dbReference type="Proteomes" id="UP001556367">
    <property type="component" value="Unassembled WGS sequence"/>
</dbReference>
<evidence type="ECO:0000313" key="1">
    <source>
        <dbReference type="EMBL" id="KAL0957674.1"/>
    </source>
</evidence>
<keyword evidence="2" id="KW-1185">Reference proteome</keyword>
<reference evidence="2" key="1">
    <citation type="submission" date="2024-06" db="EMBL/GenBank/DDBJ databases">
        <title>Multi-omics analyses provide insights into the biosynthesis of the anticancer antibiotic pleurotin in Hohenbuehelia grisea.</title>
        <authorList>
            <person name="Weaver J.A."/>
            <person name="Alberti F."/>
        </authorList>
    </citation>
    <scope>NUCLEOTIDE SEQUENCE [LARGE SCALE GENOMIC DNA]</scope>
    <source>
        <strain evidence="2">T-177</strain>
    </source>
</reference>
<protein>
    <submittedName>
        <fullName evidence="1">Uncharacterized protein</fullName>
    </submittedName>
</protein>
<accession>A0ABR3JPD0</accession>
<name>A0ABR3JPD0_9AGAR</name>
<organism evidence="1 2">
    <name type="scientific">Hohenbuehelia grisea</name>
    <dbReference type="NCBI Taxonomy" id="104357"/>
    <lineage>
        <taxon>Eukaryota</taxon>
        <taxon>Fungi</taxon>
        <taxon>Dikarya</taxon>
        <taxon>Basidiomycota</taxon>
        <taxon>Agaricomycotina</taxon>
        <taxon>Agaricomycetes</taxon>
        <taxon>Agaricomycetidae</taxon>
        <taxon>Agaricales</taxon>
        <taxon>Pleurotineae</taxon>
        <taxon>Pleurotaceae</taxon>
        <taxon>Hohenbuehelia</taxon>
    </lineage>
</organism>
<comment type="caution">
    <text evidence="1">The sequence shown here is derived from an EMBL/GenBank/DDBJ whole genome shotgun (WGS) entry which is preliminary data.</text>
</comment>